<gene>
    <name evidence="2" type="ORF">BCR42DRAFT_398431</name>
</gene>
<protein>
    <recommendedName>
        <fullName evidence="4">Cysteine-rich transmembrane CYSTM domain-containing protein</fullName>
    </recommendedName>
</protein>
<dbReference type="EMBL" id="MCGE01000046">
    <property type="protein sequence ID" value="ORZ05083.1"/>
    <property type="molecule type" value="Genomic_DNA"/>
</dbReference>
<dbReference type="AlphaFoldDB" id="A0A1X2HY41"/>
<reference evidence="2 3" key="1">
    <citation type="submission" date="2016-07" db="EMBL/GenBank/DDBJ databases">
        <title>Pervasive Adenine N6-methylation of Active Genes in Fungi.</title>
        <authorList>
            <consortium name="DOE Joint Genome Institute"/>
            <person name="Mondo S.J."/>
            <person name="Dannebaum R.O."/>
            <person name="Kuo R.C."/>
            <person name="Labutti K."/>
            <person name="Haridas S."/>
            <person name="Kuo A."/>
            <person name="Salamov A."/>
            <person name="Ahrendt S.R."/>
            <person name="Lipzen A."/>
            <person name="Sullivan W."/>
            <person name="Andreopoulos W.B."/>
            <person name="Clum A."/>
            <person name="Lindquist E."/>
            <person name="Daum C."/>
            <person name="Ramamoorthy G.K."/>
            <person name="Gryganskyi A."/>
            <person name="Culley D."/>
            <person name="Magnuson J.K."/>
            <person name="James T.Y."/>
            <person name="O'Malley M.A."/>
            <person name="Stajich J.E."/>
            <person name="Spatafora J.W."/>
            <person name="Visel A."/>
            <person name="Grigoriev I.V."/>
        </authorList>
    </citation>
    <scope>NUCLEOTIDE SEQUENCE [LARGE SCALE GENOMIC DNA]</scope>
    <source>
        <strain evidence="2 3">NRRL 1336</strain>
    </source>
</reference>
<dbReference type="OrthoDB" id="2207060at2759"/>
<feature type="compositionally biased region" description="Low complexity" evidence="1">
    <location>
        <begin position="28"/>
        <end position="39"/>
    </location>
</feature>
<keyword evidence="3" id="KW-1185">Reference proteome</keyword>
<evidence type="ECO:0000313" key="3">
    <source>
        <dbReference type="Proteomes" id="UP000193560"/>
    </source>
</evidence>
<evidence type="ECO:0000313" key="2">
    <source>
        <dbReference type="EMBL" id="ORZ05083.1"/>
    </source>
</evidence>
<dbReference type="Proteomes" id="UP000193560">
    <property type="component" value="Unassembled WGS sequence"/>
</dbReference>
<evidence type="ECO:0008006" key="4">
    <source>
        <dbReference type="Google" id="ProtNLM"/>
    </source>
</evidence>
<evidence type="ECO:0000256" key="1">
    <source>
        <dbReference type="SAM" id="MobiDB-lite"/>
    </source>
</evidence>
<proteinExistence type="predicted"/>
<comment type="caution">
    <text evidence="2">The sequence shown here is derived from an EMBL/GenBank/DDBJ whole genome shotgun (WGS) entry which is preliminary data.</text>
</comment>
<name>A0A1X2HY41_9FUNG</name>
<sequence length="120" mass="13480">MSKEPYPRANIVDEKRTLVDHGNHRLSITTTATINTTTTAEHRSPPPAYQPMFTHHHSMNSRSRYSHYIEPATAVHFYQPTPPPQTVIVHDTPSRSKDACCWGCVAGLILCFGAKECLCF</sequence>
<feature type="region of interest" description="Disordered" evidence="1">
    <location>
        <begin position="22"/>
        <end position="50"/>
    </location>
</feature>
<organism evidence="2 3">
    <name type="scientific">Absidia repens</name>
    <dbReference type="NCBI Taxonomy" id="90262"/>
    <lineage>
        <taxon>Eukaryota</taxon>
        <taxon>Fungi</taxon>
        <taxon>Fungi incertae sedis</taxon>
        <taxon>Mucoromycota</taxon>
        <taxon>Mucoromycotina</taxon>
        <taxon>Mucoromycetes</taxon>
        <taxon>Mucorales</taxon>
        <taxon>Cunninghamellaceae</taxon>
        <taxon>Absidia</taxon>
    </lineage>
</organism>
<accession>A0A1X2HY41</accession>